<dbReference type="InterPro" id="IPR004088">
    <property type="entry name" value="KH_dom_type_1"/>
</dbReference>
<feature type="compositionally biased region" description="Basic and acidic residues" evidence="7">
    <location>
        <begin position="52"/>
        <end position="65"/>
    </location>
</feature>
<evidence type="ECO:0000256" key="1">
    <source>
        <dbReference type="ARBA" id="ARBA00009094"/>
    </source>
</evidence>
<sequence length="381" mass="42828">MCLFPFPLDDNMKADKHKTNTCDQNCVLRVECRNEALAEADESNVASDDDPTEYKDAENSFDENKEKGAQCLEQKMADVNLSNEMHIPTLNNARLRMKQSEMKPDVLRQQKPDALPKPVVPSPMAGPAPSIPSRSDTPMYKKNVIFINGLPSTMKEQRLFDTLWDEFSTIGRIKIDKQTKEPSIFFIKTNPSELTQSEIFISGLPCHMGEQQLFNIIRDIFSTVGQIQIDSRTGKPCISFSRSRGDKSKLLVDATITFENEETAEKAFKTYNGQRISNLDNVEIHVKMVKKKDHNPLPQPSELMTTTQVAIPARLTRIVIGPNGSKINQIRQETGATIKIDNKLMSGTSNQLITITGNSDQIQQAEQLLQDAIIQSGEWNQ</sequence>
<evidence type="ECO:0000259" key="8">
    <source>
        <dbReference type="PROSITE" id="PS50102"/>
    </source>
</evidence>
<dbReference type="EMBL" id="CAJNOE010000220">
    <property type="protein sequence ID" value="CAF1061280.1"/>
    <property type="molecule type" value="Genomic_DNA"/>
</dbReference>
<keyword evidence="3" id="KW-0677">Repeat</keyword>
<keyword evidence="5" id="KW-0810">Translation regulation</keyword>
<feature type="domain" description="RRM" evidence="8">
    <location>
        <begin position="197"/>
        <end position="291"/>
    </location>
</feature>
<proteinExistence type="inferred from homology"/>
<dbReference type="Proteomes" id="UP000663868">
    <property type="component" value="Unassembled WGS sequence"/>
</dbReference>
<protein>
    <recommendedName>
        <fullName evidence="8">RRM domain-containing protein</fullName>
    </recommendedName>
</protein>
<keyword evidence="4" id="KW-0509">mRNA transport</keyword>
<reference evidence="9" key="1">
    <citation type="submission" date="2021-02" db="EMBL/GenBank/DDBJ databases">
        <authorList>
            <person name="Nowell W R."/>
        </authorList>
    </citation>
    <scope>NUCLEOTIDE SEQUENCE</scope>
</reference>
<dbReference type="AlphaFoldDB" id="A0A814L5J9"/>
<feature type="compositionally biased region" description="Pro residues" evidence="7">
    <location>
        <begin position="118"/>
        <end position="130"/>
    </location>
</feature>
<comment type="caution">
    <text evidence="9">The sequence shown here is derived from an EMBL/GenBank/DDBJ whole genome shotgun (WGS) entry which is preliminary data.</text>
</comment>
<dbReference type="EMBL" id="CAJOBB010001215">
    <property type="protein sequence ID" value="CAF3826003.1"/>
    <property type="molecule type" value="Genomic_DNA"/>
</dbReference>
<accession>A0A814L5J9</accession>
<evidence type="ECO:0000313" key="10">
    <source>
        <dbReference type="EMBL" id="CAF3826003.1"/>
    </source>
</evidence>
<evidence type="ECO:0000313" key="9">
    <source>
        <dbReference type="EMBL" id="CAF1061280.1"/>
    </source>
</evidence>
<dbReference type="GO" id="GO:0051028">
    <property type="term" value="P:mRNA transport"/>
    <property type="evidence" value="ECO:0007669"/>
    <property type="project" value="UniProtKB-KW"/>
</dbReference>
<evidence type="ECO:0000256" key="5">
    <source>
        <dbReference type="ARBA" id="ARBA00022845"/>
    </source>
</evidence>
<dbReference type="Proteomes" id="UP000663860">
    <property type="component" value="Unassembled WGS sequence"/>
</dbReference>
<dbReference type="PROSITE" id="PS50102">
    <property type="entry name" value="RRM"/>
    <property type="match status" value="1"/>
</dbReference>
<organism evidence="9 11">
    <name type="scientific">Adineta steineri</name>
    <dbReference type="NCBI Taxonomy" id="433720"/>
    <lineage>
        <taxon>Eukaryota</taxon>
        <taxon>Metazoa</taxon>
        <taxon>Spiralia</taxon>
        <taxon>Gnathifera</taxon>
        <taxon>Rotifera</taxon>
        <taxon>Eurotatoria</taxon>
        <taxon>Bdelloidea</taxon>
        <taxon>Adinetida</taxon>
        <taxon>Adinetidae</taxon>
        <taxon>Adineta</taxon>
    </lineage>
</organism>
<evidence type="ECO:0000256" key="6">
    <source>
        <dbReference type="PROSITE-ProRule" id="PRU00176"/>
    </source>
</evidence>
<evidence type="ECO:0000313" key="11">
    <source>
        <dbReference type="Proteomes" id="UP000663860"/>
    </source>
</evidence>
<dbReference type="SMART" id="SM00322">
    <property type="entry name" value="KH"/>
    <property type="match status" value="1"/>
</dbReference>
<evidence type="ECO:0000256" key="7">
    <source>
        <dbReference type="SAM" id="MobiDB-lite"/>
    </source>
</evidence>
<gene>
    <name evidence="9" type="ORF">IZO911_LOCUS20890</name>
    <name evidence="10" type="ORF">KXQ929_LOCUS18549</name>
</gene>
<evidence type="ECO:0000256" key="3">
    <source>
        <dbReference type="ARBA" id="ARBA00022737"/>
    </source>
</evidence>
<dbReference type="PANTHER" id="PTHR10288">
    <property type="entry name" value="KH DOMAIN CONTAINING RNA BINDING PROTEIN"/>
    <property type="match status" value="1"/>
</dbReference>
<comment type="similarity">
    <text evidence="1">Belongs to the RRM IMP/VICKZ family.</text>
</comment>
<dbReference type="GO" id="GO:0006417">
    <property type="term" value="P:regulation of translation"/>
    <property type="evidence" value="ECO:0007669"/>
    <property type="project" value="UniProtKB-KW"/>
</dbReference>
<dbReference type="InterPro" id="IPR004087">
    <property type="entry name" value="KH_dom"/>
</dbReference>
<dbReference type="SUPFAM" id="SSF54791">
    <property type="entry name" value="Eukaryotic type KH-domain (KH-domain type I)"/>
    <property type="match status" value="1"/>
</dbReference>
<dbReference type="SUPFAM" id="SSF54928">
    <property type="entry name" value="RNA-binding domain, RBD"/>
    <property type="match status" value="1"/>
</dbReference>
<dbReference type="InterPro" id="IPR000504">
    <property type="entry name" value="RRM_dom"/>
</dbReference>
<feature type="region of interest" description="Disordered" evidence="7">
    <location>
        <begin position="112"/>
        <end position="135"/>
    </location>
</feature>
<feature type="region of interest" description="Disordered" evidence="7">
    <location>
        <begin position="39"/>
        <end position="65"/>
    </location>
</feature>
<dbReference type="Gene3D" id="3.30.1370.10">
    <property type="entry name" value="K Homology domain, type 1"/>
    <property type="match status" value="1"/>
</dbReference>
<keyword evidence="2" id="KW-0813">Transport</keyword>
<feature type="compositionally biased region" description="Acidic residues" evidence="7">
    <location>
        <begin position="39"/>
        <end position="51"/>
    </location>
</feature>
<evidence type="ECO:0000256" key="2">
    <source>
        <dbReference type="ARBA" id="ARBA00022448"/>
    </source>
</evidence>
<dbReference type="InterPro" id="IPR012677">
    <property type="entry name" value="Nucleotide-bd_a/b_plait_sf"/>
</dbReference>
<name>A0A814L5J9_9BILA</name>
<keyword evidence="6" id="KW-0694">RNA-binding</keyword>
<dbReference type="PROSITE" id="PS50084">
    <property type="entry name" value="KH_TYPE_1"/>
    <property type="match status" value="1"/>
</dbReference>
<dbReference type="Pfam" id="PF00013">
    <property type="entry name" value="KH_1"/>
    <property type="match status" value="1"/>
</dbReference>
<dbReference type="GO" id="GO:0003723">
    <property type="term" value="F:RNA binding"/>
    <property type="evidence" value="ECO:0007669"/>
    <property type="project" value="UniProtKB-UniRule"/>
</dbReference>
<dbReference type="Gene3D" id="3.30.70.330">
    <property type="match status" value="1"/>
</dbReference>
<dbReference type="InterPro" id="IPR035979">
    <property type="entry name" value="RBD_domain_sf"/>
</dbReference>
<evidence type="ECO:0000256" key="4">
    <source>
        <dbReference type="ARBA" id="ARBA00022816"/>
    </source>
</evidence>
<dbReference type="InterPro" id="IPR036612">
    <property type="entry name" value="KH_dom_type_1_sf"/>
</dbReference>